<gene>
    <name evidence="5" type="ORF">P3T76_009262</name>
</gene>
<dbReference type="InterPro" id="IPR045379">
    <property type="entry name" value="Crinkler_N"/>
</dbReference>
<dbReference type="EMBL" id="JASMQC010000018">
    <property type="protein sequence ID" value="KAK1938112.1"/>
    <property type="molecule type" value="Genomic_DNA"/>
</dbReference>
<evidence type="ECO:0000256" key="1">
    <source>
        <dbReference type="ARBA" id="ARBA00004340"/>
    </source>
</evidence>
<accession>A0AAD9GGK7</accession>
<dbReference type="SUPFAM" id="SSF56112">
    <property type="entry name" value="Protein kinase-like (PK-like)"/>
    <property type="match status" value="1"/>
</dbReference>
<dbReference type="Pfam" id="PF20147">
    <property type="entry name" value="Crinkler"/>
    <property type="match status" value="1"/>
</dbReference>
<comment type="subcellular location">
    <subcellularLocation>
        <location evidence="1">Host cell</location>
    </subcellularLocation>
    <subcellularLocation>
        <location evidence="2">Secreted</location>
    </subcellularLocation>
</comment>
<evidence type="ECO:0000256" key="2">
    <source>
        <dbReference type="ARBA" id="ARBA00004613"/>
    </source>
</evidence>
<protein>
    <recommendedName>
        <fullName evidence="4">Crinkler effector protein N-terminal domain-containing protein</fullName>
    </recommendedName>
</protein>
<evidence type="ECO:0000313" key="5">
    <source>
        <dbReference type="EMBL" id="KAK1938112.1"/>
    </source>
</evidence>
<feature type="domain" description="Crinkler effector protein N-terminal" evidence="4">
    <location>
        <begin position="67"/>
        <end position="188"/>
    </location>
</feature>
<keyword evidence="3" id="KW-0964">Secreted</keyword>
<sequence>MFICFLKRNHTSNSNTISADEVSLDELSYLGHHGPGQRGKGQYQELLQSLREPIQSSRDHPDATKMITIFCVIVGEGQFRNFQFSVNIIDNAYITDLQRAIKAEHEFIKCPASHLHLFLAKTKDGKWLKVTGTVGMTADETGELPGVLDSHGVRKEFVWMEPFQLIKDPNYFGTDFQPRANDVHVLVVVPGDVSQPVDSSRKWLRDFLTKRVEFNALPPVEDLKAFVQQPLTVRLRAKSKWLTTWNFGPELQEKILAVDDASPSMEFKNTLFGKCVLSSAGPGETESSYRITRDMVFRNVLDLATRAQCERGPLKTPRAVKCPDFYCILDGVCIFRAEEEGPNASISVATSNLCSKLVRTFGQVPYLFGYVASADNKVVEKTVIGEFDLKRKEQRVEAILAMLNLSLLFPAIVEACPDSGKDEYRDITRWNGYSLVVGVRLFPTFVVKILPDTSCSDHLERIYGQMKQARVPNVDHLTALHFQNKSLVLEPRGMKKKPTTLLELFHALRDVLEALVGLHRLGWIHRNIR</sequence>
<name>A0AAD9GGK7_9STRA</name>
<reference evidence="5" key="1">
    <citation type="submission" date="2023-08" db="EMBL/GenBank/DDBJ databases">
        <title>Reference Genome Resource for the Citrus Pathogen Phytophthora citrophthora.</title>
        <authorList>
            <person name="Moller H."/>
            <person name="Coetzee B."/>
            <person name="Rose L.J."/>
            <person name="Van Niekerk J.M."/>
        </authorList>
    </citation>
    <scope>NUCLEOTIDE SEQUENCE</scope>
    <source>
        <strain evidence="5">STE-U-9442</strain>
    </source>
</reference>
<evidence type="ECO:0000313" key="6">
    <source>
        <dbReference type="Proteomes" id="UP001259832"/>
    </source>
</evidence>
<evidence type="ECO:0000256" key="3">
    <source>
        <dbReference type="ARBA" id="ARBA00022525"/>
    </source>
</evidence>
<dbReference type="InterPro" id="IPR011009">
    <property type="entry name" value="Kinase-like_dom_sf"/>
</dbReference>
<comment type="caution">
    <text evidence="5">The sequence shown here is derived from an EMBL/GenBank/DDBJ whole genome shotgun (WGS) entry which is preliminary data.</text>
</comment>
<dbReference type="GO" id="GO:0005576">
    <property type="term" value="C:extracellular region"/>
    <property type="evidence" value="ECO:0007669"/>
    <property type="project" value="UniProtKB-SubCell"/>
</dbReference>
<keyword evidence="6" id="KW-1185">Reference proteome</keyword>
<dbReference type="GO" id="GO:0043657">
    <property type="term" value="C:host cell"/>
    <property type="evidence" value="ECO:0007669"/>
    <property type="project" value="UniProtKB-SubCell"/>
</dbReference>
<evidence type="ECO:0000259" key="4">
    <source>
        <dbReference type="Pfam" id="PF20147"/>
    </source>
</evidence>
<organism evidence="5 6">
    <name type="scientific">Phytophthora citrophthora</name>
    <dbReference type="NCBI Taxonomy" id="4793"/>
    <lineage>
        <taxon>Eukaryota</taxon>
        <taxon>Sar</taxon>
        <taxon>Stramenopiles</taxon>
        <taxon>Oomycota</taxon>
        <taxon>Peronosporomycetes</taxon>
        <taxon>Peronosporales</taxon>
        <taxon>Peronosporaceae</taxon>
        <taxon>Phytophthora</taxon>
    </lineage>
</organism>
<dbReference type="AlphaFoldDB" id="A0AAD9GGK7"/>
<proteinExistence type="predicted"/>
<dbReference type="Proteomes" id="UP001259832">
    <property type="component" value="Unassembled WGS sequence"/>
</dbReference>